<dbReference type="Gene3D" id="3.90.550.10">
    <property type="entry name" value="Spore Coat Polysaccharide Biosynthesis Protein SpsA, Chain A"/>
    <property type="match status" value="1"/>
</dbReference>
<dbReference type="InterPro" id="IPR029044">
    <property type="entry name" value="Nucleotide-diphossugar_trans"/>
</dbReference>
<comment type="caution">
    <text evidence="2">The sequence shown here is derived from an EMBL/GenBank/DDBJ whole genome shotgun (WGS) entry which is preliminary data.</text>
</comment>
<evidence type="ECO:0000259" key="1">
    <source>
        <dbReference type="Pfam" id="PF00535"/>
    </source>
</evidence>
<sequence length="320" mass="37551">MKISVVVTTYNGEHYIYEQLESLRKQTYDLDEVIILDDLSHDHTVPIIETYISDHDLPWMLIKNSVNIGYRKNFTKGLQMVSGDIIFLCDQDDIWNQEKVEEVVQFFQHDEILMISHSFSFIDENGKGFEVKQHADKSNHGLLDIKVDENDCISVPLSILMKKNISQGCCMAMRSAIVKKYVKLTENMLPHDWELALLAAGQNGFYFYNRSLIHYRIHSNNAIGLNYVIDGKAQESKKYRVENRAKVLKEEKKALDFLLKDRDLYTHNKKEALERFEFMKLRVECVEQRKFFRLIRRGLFTHLIKYYSVTSFFGDVLAIL</sequence>
<feature type="domain" description="Glycosyltransferase 2-like" evidence="1">
    <location>
        <begin position="4"/>
        <end position="146"/>
    </location>
</feature>
<gene>
    <name evidence="2" type="ORF">GSF08_03410</name>
</gene>
<dbReference type="SUPFAM" id="SSF53448">
    <property type="entry name" value="Nucleotide-diphospho-sugar transferases"/>
    <property type="match status" value="1"/>
</dbReference>
<proteinExistence type="predicted"/>
<dbReference type="AlphaFoldDB" id="A0A6N8U4G3"/>
<dbReference type="PANTHER" id="PTHR22916">
    <property type="entry name" value="GLYCOSYLTRANSFERASE"/>
    <property type="match status" value="1"/>
</dbReference>
<accession>A0A6N8U4G3</accession>
<dbReference type="GO" id="GO:0016758">
    <property type="term" value="F:hexosyltransferase activity"/>
    <property type="evidence" value="ECO:0007669"/>
    <property type="project" value="UniProtKB-ARBA"/>
</dbReference>
<reference evidence="2 3" key="1">
    <citation type="submission" date="2019-12" db="EMBL/GenBank/DDBJ databases">
        <authorList>
            <person name="Yang R."/>
        </authorList>
    </citation>
    <scope>NUCLEOTIDE SEQUENCE [LARGE SCALE GENOMIC DNA]</scope>
    <source>
        <strain evidence="2 3">DONG20-135</strain>
    </source>
</reference>
<dbReference type="Pfam" id="PF00535">
    <property type="entry name" value="Glycos_transf_2"/>
    <property type="match status" value="1"/>
</dbReference>
<reference evidence="2 3" key="2">
    <citation type="submission" date="2020-01" db="EMBL/GenBank/DDBJ databases">
        <title>Clostridiaceae sp. nov. isolated from the gut of human by culturomics.</title>
        <authorList>
            <person name="Chang Y."/>
        </authorList>
    </citation>
    <scope>NUCLEOTIDE SEQUENCE [LARGE SCALE GENOMIC DNA]</scope>
    <source>
        <strain evidence="2 3">DONG20-135</strain>
    </source>
</reference>
<evidence type="ECO:0000313" key="2">
    <source>
        <dbReference type="EMBL" id="MXQ72982.1"/>
    </source>
</evidence>
<dbReference type="EMBL" id="WUUQ01000001">
    <property type="protein sequence ID" value="MXQ72982.1"/>
    <property type="molecule type" value="Genomic_DNA"/>
</dbReference>
<dbReference type="Proteomes" id="UP000434036">
    <property type="component" value="Unassembled WGS sequence"/>
</dbReference>
<organism evidence="2 3">
    <name type="scientific">Copranaerobaculum intestinale</name>
    <dbReference type="NCBI Taxonomy" id="2692629"/>
    <lineage>
        <taxon>Bacteria</taxon>
        <taxon>Bacillati</taxon>
        <taxon>Bacillota</taxon>
        <taxon>Erysipelotrichia</taxon>
        <taxon>Erysipelotrichales</taxon>
        <taxon>Erysipelotrichaceae</taxon>
        <taxon>Copranaerobaculum</taxon>
    </lineage>
</organism>
<keyword evidence="2" id="KW-0808">Transferase</keyword>
<protein>
    <submittedName>
        <fullName evidence="2">Glycosyltransferase</fullName>
    </submittedName>
</protein>
<keyword evidence="3" id="KW-1185">Reference proteome</keyword>
<dbReference type="PANTHER" id="PTHR22916:SF3">
    <property type="entry name" value="UDP-GLCNAC:BETAGAL BETA-1,3-N-ACETYLGLUCOSAMINYLTRANSFERASE-LIKE PROTEIN 1"/>
    <property type="match status" value="1"/>
</dbReference>
<dbReference type="InterPro" id="IPR001173">
    <property type="entry name" value="Glyco_trans_2-like"/>
</dbReference>
<name>A0A6N8U4G3_9FIRM</name>
<dbReference type="RefSeq" id="WP_160624413.1">
    <property type="nucleotide sequence ID" value="NZ_WUUQ01000001.1"/>
</dbReference>
<evidence type="ECO:0000313" key="3">
    <source>
        <dbReference type="Proteomes" id="UP000434036"/>
    </source>
</evidence>